<reference evidence="1" key="1">
    <citation type="submission" date="2014-05" db="EMBL/GenBank/DDBJ databases">
        <authorList>
            <person name="Chronopoulou M."/>
        </authorList>
    </citation>
    <scope>NUCLEOTIDE SEQUENCE</scope>
    <source>
        <tissue evidence="1">Whole organism</tissue>
    </source>
</reference>
<organism evidence="1">
    <name type="scientific">Lepeophtheirus salmonis</name>
    <name type="common">Salmon louse</name>
    <name type="synonym">Caligus salmonis</name>
    <dbReference type="NCBI Taxonomy" id="72036"/>
    <lineage>
        <taxon>Eukaryota</taxon>
        <taxon>Metazoa</taxon>
        <taxon>Ecdysozoa</taxon>
        <taxon>Arthropoda</taxon>
        <taxon>Crustacea</taxon>
        <taxon>Multicrustacea</taxon>
        <taxon>Hexanauplia</taxon>
        <taxon>Copepoda</taxon>
        <taxon>Siphonostomatoida</taxon>
        <taxon>Caligidae</taxon>
        <taxon>Lepeophtheirus</taxon>
    </lineage>
</organism>
<evidence type="ECO:0000313" key="1">
    <source>
        <dbReference type="EMBL" id="CDW21541.1"/>
    </source>
</evidence>
<protein>
    <submittedName>
        <fullName evidence="1">Uncharacterized protein</fullName>
    </submittedName>
</protein>
<sequence>MELARKMRLKVSKGKLLLYNKKIILISTPRKSIRMTRQQLVTEIILKLRFKVPIKLIMEV</sequence>
<dbReference type="EMBL" id="HACA01004180">
    <property type="protein sequence ID" value="CDW21541.1"/>
    <property type="molecule type" value="Transcribed_RNA"/>
</dbReference>
<dbReference type="AlphaFoldDB" id="A0A0K2T7U8"/>
<name>A0A0K2T7U8_LEPSM</name>
<proteinExistence type="predicted"/>
<accession>A0A0K2T7U8</accession>